<dbReference type="PROSITE" id="PS00211">
    <property type="entry name" value="ABC_TRANSPORTER_1"/>
    <property type="match status" value="1"/>
</dbReference>
<dbReference type="GO" id="GO:0034040">
    <property type="term" value="F:ATPase-coupled lipid transmembrane transporter activity"/>
    <property type="evidence" value="ECO:0007669"/>
    <property type="project" value="TreeGrafter"/>
</dbReference>
<organism evidence="9 10">
    <name type="scientific">Microlunatus phosphovorus (strain ATCC 700054 / DSM 10555 / JCM 9379 / NBRC 101784 / NCIMB 13414 / VKM Ac-1990 / NM-1)</name>
    <dbReference type="NCBI Taxonomy" id="1032480"/>
    <lineage>
        <taxon>Bacteria</taxon>
        <taxon>Bacillati</taxon>
        <taxon>Actinomycetota</taxon>
        <taxon>Actinomycetes</taxon>
        <taxon>Propionibacteriales</taxon>
        <taxon>Propionibacteriaceae</taxon>
        <taxon>Microlunatus</taxon>
    </lineage>
</organism>
<dbReference type="GO" id="GO:0005524">
    <property type="term" value="F:ATP binding"/>
    <property type="evidence" value="ECO:0007669"/>
    <property type="project" value="UniProtKB-KW"/>
</dbReference>
<gene>
    <name evidence="9" type="ordered locus">MLP_15610</name>
</gene>
<dbReference type="SUPFAM" id="SSF90123">
    <property type="entry name" value="ABC transporter transmembrane region"/>
    <property type="match status" value="1"/>
</dbReference>
<feature type="transmembrane region" description="Helical" evidence="7">
    <location>
        <begin position="245"/>
        <end position="270"/>
    </location>
</feature>
<evidence type="ECO:0000256" key="2">
    <source>
        <dbReference type="ARBA" id="ARBA00022692"/>
    </source>
</evidence>
<dbReference type="PROSITE" id="PS50893">
    <property type="entry name" value="ABC_TRANSPORTER_2"/>
    <property type="match status" value="1"/>
</dbReference>
<dbReference type="InterPro" id="IPR017871">
    <property type="entry name" value="ABC_transporter-like_CS"/>
</dbReference>
<evidence type="ECO:0000259" key="8">
    <source>
        <dbReference type="PROSITE" id="PS50893"/>
    </source>
</evidence>
<dbReference type="InterPro" id="IPR003593">
    <property type="entry name" value="AAA+_ATPase"/>
</dbReference>
<protein>
    <submittedName>
        <fullName evidence="9">Putative ABC transporter permease/ATP-binding protein</fullName>
    </submittedName>
</protein>
<sequence length="574" mass="61450">MRSLRLLSGLRMVPPGMVALLMVLQVLRAGLVPVSAWATGLVVAQAGASTSSALALALVAFVAALWLGESVGHAVWLLYTYVARIVDGQVRSEVRLAIASAASLDVVDDPDFRDDVAHVMSTGGARGWEQSLGSATWAQLARWFELLEIAAVGVVLVPLSPIYAVAAVAMMLVSRWALQRTWEREAAAEAEGARGQRRTAYWTELGTGDGVAKEIRIFGIGDWVRQRRRIEAETYLLPRWHRHAVLFRGLVLPFGLALLTAAGVLAFPAWSAARGAITAADLARYIVAGLGLVGLIGKGSVGWQAAYGQVVLDALDRVRERLRSAPQLDDLTSSDGTIELADLGFRYGDGPLVLDGLDLVIEPGEVLAVVGPNGAGKTTLMKLLAGLTAPTSGRAMVLPRAEVAVLFQDFVRYPLSLLENVTLSAPGSDDRAGAIRALELAGAAELADTLPAGMETPLSAQFDGGVDLSGGQWQKVALARAIYGVQHGRRLMIMDEPTAHLDAGQEAEFYDRVVKTLTGATIVLVSHRLSTVRSTDRIVLLEHGRISEAGNHDELMRCDGEYARMFRLQASRFA</sequence>
<dbReference type="InterPro" id="IPR027417">
    <property type="entry name" value="P-loop_NTPase"/>
</dbReference>
<evidence type="ECO:0000256" key="1">
    <source>
        <dbReference type="ARBA" id="ARBA00004651"/>
    </source>
</evidence>
<dbReference type="PANTHER" id="PTHR24221:SF654">
    <property type="entry name" value="ATP-BINDING CASSETTE SUB-FAMILY B MEMBER 6"/>
    <property type="match status" value="1"/>
</dbReference>
<evidence type="ECO:0000313" key="9">
    <source>
        <dbReference type="EMBL" id="BAK34575.1"/>
    </source>
</evidence>
<keyword evidence="3" id="KW-0547">Nucleotide-binding</keyword>
<dbReference type="KEGG" id="mph:MLP_15610"/>
<proteinExistence type="predicted"/>
<dbReference type="eggNOG" id="COG1132">
    <property type="taxonomic scope" value="Bacteria"/>
</dbReference>
<accession>F5XR85</accession>
<evidence type="ECO:0000256" key="4">
    <source>
        <dbReference type="ARBA" id="ARBA00022840"/>
    </source>
</evidence>
<feature type="domain" description="ABC transporter" evidence="8">
    <location>
        <begin position="338"/>
        <end position="568"/>
    </location>
</feature>
<dbReference type="Pfam" id="PF00005">
    <property type="entry name" value="ABC_tran"/>
    <property type="match status" value="1"/>
</dbReference>
<dbReference type="GO" id="GO:0016887">
    <property type="term" value="F:ATP hydrolysis activity"/>
    <property type="evidence" value="ECO:0007669"/>
    <property type="project" value="InterPro"/>
</dbReference>
<feature type="transmembrane region" description="Helical" evidence="7">
    <location>
        <begin position="149"/>
        <end position="173"/>
    </location>
</feature>
<evidence type="ECO:0000256" key="5">
    <source>
        <dbReference type="ARBA" id="ARBA00022989"/>
    </source>
</evidence>
<dbReference type="Proteomes" id="UP000007947">
    <property type="component" value="Chromosome"/>
</dbReference>
<dbReference type="OrthoDB" id="3801191at2"/>
<dbReference type="InterPro" id="IPR003439">
    <property type="entry name" value="ABC_transporter-like_ATP-bd"/>
</dbReference>
<name>F5XR85_MICPN</name>
<dbReference type="EMBL" id="AP012204">
    <property type="protein sequence ID" value="BAK34575.1"/>
    <property type="molecule type" value="Genomic_DNA"/>
</dbReference>
<dbReference type="PANTHER" id="PTHR24221">
    <property type="entry name" value="ATP-BINDING CASSETTE SUB-FAMILY B"/>
    <property type="match status" value="1"/>
</dbReference>
<feature type="transmembrane region" description="Helical" evidence="7">
    <location>
        <begin position="282"/>
        <end position="303"/>
    </location>
</feature>
<dbReference type="InterPro" id="IPR036640">
    <property type="entry name" value="ABC1_TM_sf"/>
</dbReference>
<dbReference type="InterPro" id="IPR039421">
    <property type="entry name" value="Type_1_exporter"/>
</dbReference>
<evidence type="ECO:0000256" key="7">
    <source>
        <dbReference type="SAM" id="Phobius"/>
    </source>
</evidence>
<dbReference type="HOGENOM" id="CLU_000604_84_3_11"/>
<feature type="transmembrane region" description="Helical" evidence="7">
    <location>
        <begin position="54"/>
        <end position="79"/>
    </location>
</feature>
<evidence type="ECO:0000313" key="10">
    <source>
        <dbReference type="Proteomes" id="UP000007947"/>
    </source>
</evidence>
<dbReference type="Gene3D" id="3.40.50.300">
    <property type="entry name" value="P-loop containing nucleotide triphosphate hydrolases"/>
    <property type="match status" value="1"/>
</dbReference>
<dbReference type="STRING" id="1032480.MLP_15610"/>
<dbReference type="AlphaFoldDB" id="F5XR85"/>
<dbReference type="RefSeq" id="WP_013862458.1">
    <property type="nucleotide sequence ID" value="NC_015635.1"/>
</dbReference>
<reference evidence="9 10" key="1">
    <citation type="submission" date="2011-05" db="EMBL/GenBank/DDBJ databases">
        <title>Whole genome sequence of Microlunatus phosphovorus NM-1.</title>
        <authorList>
            <person name="Hosoyama A."/>
            <person name="Sasaki K."/>
            <person name="Harada T."/>
            <person name="Igarashi R."/>
            <person name="Kawakoshi A."/>
            <person name="Sasagawa M."/>
            <person name="Fukada J."/>
            <person name="Nakamura S."/>
            <person name="Katano Y."/>
            <person name="Hanada S."/>
            <person name="Kamagata Y."/>
            <person name="Nakamura N."/>
            <person name="Yamazaki S."/>
            <person name="Fujita N."/>
        </authorList>
    </citation>
    <scope>NUCLEOTIDE SEQUENCE [LARGE SCALE GENOMIC DNA]</scope>
    <source>
        <strain evidence="10">ATCC 700054 / DSM 10555 / JCM 9379 / NBRC 101784 / NCIMB 13414 / VKM Ac-1990 / NM-1</strain>
    </source>
</reference>
<evidence type="ECO:0000256" key="6">
    <source>
        <dbReference type="ARBA" id="ARBA00023136"/>
    </source>
</evidence>
<dbReference type="SUPFAM" id="SSF52540">
    <property type="entry name" value="P-loop containing nucleoside triphosphate hydrolases"/>
    <property type="match status" value="1"/>
</dbReference>
<comment type="subcellular location">
    <subcellularLocation>
        <location evidence="1">Cell membrane</location>
        <topology evidence="1">Multi-pass membrane protein</topology>
    </subcellularLocation>
</comment>
<keyword evidence="4 9" id="KW-0067">ATP-binding</keyword>
<dbReference type="GO" id="GO:0005886">
    <property type="term" value="C:plasma membrane"/>
    <property type="evidence" value="ECO:0007669"/>
    <property type="project" value="UniProtKB-SubCell"/>
</dbReference>
<dbReference type="SMART" id="SM00382">
    <property type="entry name" value="AAA"/>
    <property type="match status" value="1"/>
</dbReference>
<keyword evidence="6 7" id="KW-0472">Membrane</keyword>
<evidence type="ECO:0000256" key="3">
    <source>
        <dbReference type="ARBA" id="ARBA00022741"/>
    </source>
</evidence>
<keyword evidence="10" id="KW-1185">Reference proteome</keyword>
<keyword evidence="5 7" id="KW-1133">Transmembrane helix</keyword>
<keyword evidence="2 7" id="KW-0812">Transmembrane</keyword>